<keyword evidence="3" id="KW-1185">Reference proteome</keyword>
<dbReference type="EMBL" id="JAGSXJ010000021">
    <property type="protein sequence ID" value="KAH6678761.1"/>
    <property type="molecule type" value="Genomic_DNA"/>
</dbReference>
<evidence type="ECO:0000256" key="1">
    <source>
        <dbReference type="SAM" id="SignalP"/>
    </source>
</evidence>
<feature type="chain" id="PRO_5040470011" description="Secreted protein" evidence="1">
    <location>
        <begin position="27"/>
        <end position="89"/>
    </location>
</feature>
<dbReference type="AlphaFoldDB" id="A0A9P8V629"/>
<protein>
    <recommendedName>
        <fullName evidence="4">Secreted protein</fullName>
    </recommendedName>
</protein>
<proteinExistence type="predicted"/>
<feature type="signal peptide" evidence="1">
    <location>
        <begin position="1"/>
        <end position="26"/>
    </location>
</feature>
<comment type="caution">
    <text evidence="2">The sequence shown here is derived from an EMBL/GenBank/DDBJ whole genome shotgun (WGS) entry which is preliminary data.</text>
</comment>
<evidence type="ECO:0000313" key="3">
    <source>
        <dbReference type="Proteomes" id="UP000770015"/>
    </source>
</evidence>
<sequence length="89" mass="9710">MILVWSCCWTTGGGSMLAMPLSAAMASEISQIAYPAYLKRPRRQTGSCDCADEAHWCLLLTMVVHPVPPGLLKTCRSPPPRDCKSFPSL</sequence>
<evidence type="ECO:0000313" key="2">
    <source>
        <dbReference type="EMBL" id="KAH6678761.1"/>
    </source>
</evidence>
<accession>A0A9P8V629</accession>
<gene>
    <name evidence="2" type="ORF">F5X68DRAFT_212632</name>
</gene>
<name>A0A9P8V629_9PEZI</name>
<organism evidence="2 3">
    <name type="scientific">Plectosphaerella plurivora</name>
    <dbReference type="NCBI Taxonomy" id="936078"/>
    <lineage>
        <taxon>Eukaryota</taxon>
        <taxon>Fungi</taxon>
        <taxon>Dikarya</taxon>
        <taxon>Ascomycota</taxon>
        <taxon>Pezizomycotina</taxon>
        <taxon>Sordariomycetes</taxon>
        <taxon>Hypocreomycetidae</taxon>
        <taxon>Glomerellales</taxon>
        <taxon>Plectosphaerellaceae</taxon>
        <taxon>Plectosphaerella</taxon>
    </lineage>
</organism>
<reference evidence="2" key="1">
    <citation type="journal article" date="2021" name="Nat. Commun.">
        <title>Genetic determinants of endophytism in the Arabidopsis root mycobiome.</title>
        <authorList>
            <person name="Mesny F."/>
            <person name="Miyauchi S."/>
            <person name="Thiergart T."/>
            <person name="Pickel B."/>
            <person name="Atanasova L."/>
            <person name="Karlsson M."/>
            <person name="Huettel B."/>
            <person name="Barry K.W."/>
            <person name="Haridas S."/>
            <person name="Chen C."/>
            <person name="Bauer D."/>
            <person name="Andreopoulos W."/>
            <person name="Pangilinan J."/>
            <person name="LaButti K."/>
            <person name="Riley R."/>
            <person name="Lipzen A."/>
            <person name="Clum A."/>
            <person name="Drula E."/>
            <person name="Henrissat B."/>
            <person name="Kohler A."/>
            <person name="Grigoriev I.V."/>
            <person name="Martin F.M."/>
            <person name="Hacquard S."/>
        </authorList>
    </citation>
    <scope>NUCLEOTIDE SEQUENCE</scope>
    <source>
        <strain evidence="2">MPI-SDFR-AT-0117</strain>
    </source>
</reference>
<dbReference type="Proteomes" id="UP000770015">
    <property type="component" value="Unassembled WGS sequence"/>
</dbReference>
<keyword evidence="1" id="KW-0732">Signal</keyword>
<evidence type="ECO:0008006" key="4">
    <source>
        <dbReference type="Google" id="ProtNLM"/>
    </source>
</evidence>